<gene>
    <name evidence="2" type="ORF">ACFOUR_02670</name>
</gene>
<comment type="caution">
    <text evidence="2">The sequence shown here is derived from an EMBL/GenBank/DDBJ whole genome shotgun (WGS) entry which is preliminary data.</text>
</comment>
<evidence type="ECO:0000313" key="3">
    <source>
        <dbReference type="Proteomes" id="UP001595846"/>
    </source>
</evidence>
<name>A0ABD5NKR7_9EURY</name>
<protein>
    <submittedName>
        <fullName evidence="2">DUF2103 domain-containing protein</fullName>
    </submittedName>
</protein>
<evidence type="ECO:0000256" key="1">
    <source>
        <dbReference type="SAM" id="MobiDB-lite"/>
    </source>
</evidence>
<dbReference type="Proteomes" id="UP001595846">
    <property type="component" value="Unassembled WGS sequence"/>
</dbReference>
<proteinExistence type="predicted"/>
<dbReference type="AlphaFoldDB" id="A0ABD5NKR7"/>
<accession>A0ABD5NKR7</accession>
<dbReference type="GeneID" id="73904555"/>
<evidence type="ECO:0000313" key="2">
    <source>
        <dbReference type="EMBL" id="MFC3957278.1"/>
    </source>
</evidence>
<keyword evidence="3" id="KW-1185">Reference proteome</keyword>
<reference evidence="2 3" key="1">
    <citation type="journal article" date="2019" name="Int. J. Syst. Evol. Microbiol.">
        <title>The Global Catalogue of Microorganisms (GCM) 10K type strain sequencing project: providing services to taxonomists for standard genome sequencing and annotation.</title>
        <authorList>
            <consortium name="The Broad Institute Genomics Platform"/>
            <consortium name="The Broad Institute Genome Sequencing Center for Infectious Disease"/>
            <person name="Wu L."/>
            <person name="Ma J."/>
        </authorList>
    </citation>
    <scope>NUCLEOTIDE SEQUENCE [LARGE SCALE GENOMIC DNA]</scope>
    <source>
        <strain evidence="2 3">IBRC-M 10256</strain>
    </source>
</reference>
<sequence length="241" mass="26464">MECRQCGSALEKPGDFCLICRESNADRVVLECDRDRATLTVLRDERVLGATTVTTTPEGGERKRTELRNFAGRLADEIRRKRPEGVYATGDREVIRTVRGHLHHQFYRIDDPDPVEYVRTHGGSRSLDVVETPPSEKLGGSHSTLIGGRTGMRAIGTVTRHPHVKKVIPGPIDAGGTGSQSGLRAKVTRAGGDGNVRLLLRDGSSVQENRVVTTAWDRETGERVREDLNEALVDDGFVDGQ</sequence>
<dbReference type="Pfam" id="PF09876">
    <property type="entry name" value="DUF2103"/>
    <property type="match status" value="1"/>
</dbReference>
<feature type="region of interest" description="Disordered" evidence="1">
    <location>
        <begin position="125"/>
        <end position="148"/>
    </location>
</feature>
<dbReference type="RefSeq" id="WP_256531796.1">
    <property type="nucleotide sequence ID" value="NZ_CP101824.1"/>
</dbReference>
<dbReference type="EMBL" id="JBHSAQ010000001">
    <property type="protein sequence ID" value="MFC3957278.1"/>
    <property type="molecule type" value="Genomic_DNA"/>
</dbReference>
<organism evidence="2 3">
    <name type="scientific">Halovivax cerinus</name>
    <dbReference type="NCBI Taxonomy" id="1487865"/>
    <lineage>
        <taxon>Archaea</taxon>
        <taxon>Methanobacteriati</taxon>
        <taxon>Methanobacteriota</taxon>
        <taxon>Stenosarchaea group</taxon>
        <taxon>Halobacteria</taxon>
        <taxon>Halobacteriales</taxon>
        <taxon>Natrialbaceae</taxon>
        <taxon>Halovivax</taxon>
    </lineage>
</organism>
<dbReference type="InterPro" id="IPR018664">
    <property type="entry name" value="DUF2103_metal-binding"/>
</dbReference>